<dbReference type="GO" id="GO:0005576">
    <property type="term" value="C:extracellular region"/>
    <property type="evidence" value="ECO:0007669"/>
    <property type="project" value="UniProtKB-SubCell"/>
</dbReference>
<evidence type="ECO:0000256" key="14">
    <source>
        <dbReference type="ARBA" id="ARBA00034103"/>
    </source>
</evidence>
<evidence type="ECO:0000256" key="7">
    <source>
        <dbReference type="ARBA" id="ARBA00022657"/>
    </source>
</evidence>
<dbReference type="Pfam" id="PF02494">
    <property type="entry name" value="HYR"/>
    <property type="match status" value="1"/>
</dbReference>
<reference evidence="19" key="3">
    <citation type="submission" date="2025-09" db="UniProtKB">
        <authorList>
            <consortium name="Ensembl"/>
        </authorList>
    </citation>
    <scope>IDENTIFICATION</scope>
</reference>
<dbReference type="GO" id="GO:0090050">
    <property type="term" value="P:positive regulation of cell migration involved in sprouting angiogenesis"/>
    <property type="evidence" value="ECO:0007669"/>
    <property type="project" value="TreeGrafter"/>
</dbReference>
<evidence type="ECO:0000256" key="11">
    <source>
        <dbReference type="ARBA" id="ARBA00022889"/>
    </source>
</evidence>
<keyword evidence="20" id="KW-1185">Reference proteome</keyword>
<sequence>MSFLCIAFLLEVSTLAGVLSRNNEGSGTALQNSHNEVVHDVQEEETYHTPQLDYKEPRWCHTMRLPNGEVTCFSPRGPNYRSTLGTRCELTCDRGFRLLGRASVQCMPTRRWSGTALCRQQRCHVLPLIFHGTYSCTKGVLVDSKCDYTCNPGYMIEGANSRMCQEGGTWSGREPTCADRDPPKIQCPLSRVRIADPGQLTAKVTWDPPVVKDTADVSLTDVTLVGQMPGSSFEEGIHVIRYKVYDQARNKAACKFVVRVEVRRCPTLPQPLHGYLTCSADGNNYGAECEYHCEQGYERQGPRLRVCQFDRSWSDVAPTCVQTEINVKVETAGALLDQFYDKRRLLIVSTPNKANEYYKLQELMLEKADCGLDMRKVTVIELLGRAPHAVGRIKDKHLDPMVIKELRLALRISRTFFSMVLLDKRGVDRERFREPVSLEELYSVIDMYLLNEEEHERLEPYKSLCD</sequence>
<dbReference type="InterPro" id="IPR035976">
    <property type="entry name" value="Sushi/SCR/CCP_sf"/>
</dbReference>
<feature type="domain" description="HYR" evidence="17">
    <location>
        <begin position="178"/>
        <end position="262"/>
    </location>
</feature>
<keyword evidence="6" id="KW-0964">Secreted</keyword>
<reference evidence="19 20" key="1">
    <citation type="submission" date="2019-04" db="EMBL/GenBank/DDBJ databases">
        <authorList>
            <consortium name="Wellcome Sanger Institute Data Sharing"/>
        </authorList>
    </citation>
    <scope>NUCLEOTIDE SEQUENCE [LARGE SCALE GENOMIC DNA]</scope>
</reference>
<evidence type="ECO:0000256" key="16">
    <source>
        <dbReference type="SAM" id="SignalP"/>
    </source>
</evidence>
<dbReference type="Gene3D" id="2.10.70.10">
    <property type="entry name" value="Complement Module, domain 1"/>
    <property type="match status" value="3"/>
</dbReference>
<organism evidence="19 20">
    <name type="scientific">Scleropages formosus</name>
    <name type="common">Asian bonytongue</name>
    <name type="synonym">Osteoglossum formosum</name>
    <dbReference type="NCBI Taxonomy" id="113540"/>
    <lineage>
        <taxon>Eukaryota</taxon>
        <taxon>Metazoa</taxon>
        <taxon>Chordata</taxon>
        <taxon>Craniata</taxon>
        <taxon>Vertebrata</taxon>
        <taxon>Euteleostomi</taxon>
        <taxon>Actinopterygii</taxon>
        <taxon>Neopterygii</taxon>
        <taxon>Teleostei</taxon>
        <taxon>Osteoglossocephala</taxon>
        <taxon>Osteoglossomorpha</taxon>
        <taxon>Osteoglossiformes</taxon>
        <taxon>Osteoglossidae</taxon>
        <taxon>Scleropages</taxon>
    </lineage>
</organism>
<dbReference type="InterPro" id="IPR043555">
    <property type="entry name" value="SRPX-like"/>
</dbReference>
<dbReference type="FunFam" id="2.10.70.10:FF:000024">
    <property type="entry name" value="Sushi repeat-containing protein SRPX"/>
    <property type="match status" value="1"/>
</dbReference>
<feature type="domain" description="Sushi" evidence="18">
    <location>
        <begin position="121"/>
        <end position="179"/>
    </location>
</feature>
<dbReference type="RefSeq" id="XP_018589182.1">
    <property type="nucleotide sequence ID" value="XM_018733666.2"/>
</dbReference>
<dbReference type="Pfam" id="PF00084">
    <property type="entry name" value="Sushi"/>
    <property type="match status" value="3"/>
</dbReference>
<accession>A0A8C9R9Q7</accession>
<keyword evidence="10" id="KW-0677">Repeat</keyword>
<feature type="domain" description="Sushi" evidence="18">
    <location>
        <begin position="263"/>
        <end position="322"/>
    </location>
</feature>
<keyword evidence="13 15" id="KW-1015">Disulfide bond</keyword>
<feature type="disulfide bond" evidence="15">
    <location>
        <begin position="150"/>
        <end position="177"/>
    </location>
</feature>
<comment type="caution">
    <text evidence="15">Lacks conserved residue(s) required for the propagation of feature annotation.</text>
</comment>
<evidence type="ECO:0000256" key="9">
    <source>
        <dbReference type="ARBA" id="ARBA00022729"/>
    </source>
</evidence>
<dbReference type="CDD" id="cd00033">
    <property type="entry name" value="CCP"/>
    <property type="match status" value="3"/>
</dbReference>
<dbReference type="SMART" id="SM00032">
    <property type="entry name" value="CCP"/>
    <property type="match status" value="3"/>
</dbReference>
<evidence type="ECO:0000256" key="6">
    <source>
        <dbReference type="ARBA" id="ARBA00022525"/>
    </source>
</evidence>
<dbReference type="SUPFAM" id="SSF57535">
    <property type="entry name" value="Complement control module/SCR domain"/>
    <property type="match status" value="3"/>
</dbReference>
<feature type="disulfide bond" evidence="15">
    <location>
        <begin position="293"/>
        <end position="320"/>
    </location>
</feature>
<dbReference type="Proteomes" id="UP000694397">
    <property type="component" value="Chromosome 13"/>
</dbReference>
<evidence type="ECO:0000256" key="2">
    <source>
        <dbReference type="ARBA" id="ARBA00004496"/>
    </source>
</evidence>
<evidence type="ECO:0000256" key="1">
    <source>
        <dbReference type="ARBA" id="ARBA00004241"/>
    </source>
</evidence>
<dbReference type="GeneID" id="108923126"/>
<feature type="signal peptide" evidence="16">
    <location>
        <begin position="1"/>
        <end position="20"/>
    </location>
</feature>
<dbReference type="CTD" id="27286"/>
<reference evidence="19" key="2">
    <citation type="submission" date="2025-08" db="UniProtKB">
        <authorList>
            <consortium name="Ensembl"/>
        </authorList>
    </citation>
    <scope>IDENTIFICATION</scope>
</reference>
<dbReference type="KEGG" id="sfm:108923126"/>
<evidence type="ECO:0000313" key="20">
    <source>
        <dbReference type="Proteomes" id="UP000694397"/>
    </source>
</evidence>
<dbReference type="AlphaFoldDB" id="A0A8C9R9Q7"/>
<dbReference type="Pfam" id="PF13778">
    <property type="entry name" value="DUF4174"/>
    <property type="match status" value="1"/>
</dbReference>
<dbReference type="InterPro" id="IPR025232">
    <property type="entry name" value="DUF4174"/>
</dbReference>
<dbReference type="GO" id="GO:0005737">
    <property type="term" value="C:cytoplasm"/>
    <property type="evidence" value="ECO:0007669"/>
    <property type="project" value="UniProtKB-SubCell"/>
</dbReference>
<dbReference type="OrthoDB" id="6136178at2759"/>
<evidence type="ECO:0000259" key="17">
    <source>
        <dbReference type="PROSITE" id="PS50825"/>
    </source>
</evidence>
<evidence type="ECO:0000256" key="3">
    <source>
        <dbReference type="ARBA" id="ARBA00004613"/>
    </source>
</evidence>
<proteinExistence type="predicted"/>
<dbReference type="GeneTree" id="ENSGT00940000159149"/>
<protein>
    <recommendedName>
        <fullName evidence="4">Sushi repeat-containing protein SRPX2</fullName>
    </recommendedName>
</protein>
<dbReference type="InterPro" id="IPR000436">
    <property type="entry name" value="Sushi_SCR_CCP_dom"/>
</dbReference>
<gene>
    <name evidence="19" type="primary">SRPX2</name>
    <name evidence="19" type="synonym">srpx2</name>
</gene>
<dbReference type="GO" id="GO:0001525">
    <property type="term" value="P:angiogenesis"/>
    <property type="evidence" value="ECO:0007669"/>
    <property type="project" value="UniProtKB-KW"/>
</dbReference>
<evidence type="ECO:0000256" key="8">
    <source>
        <dbReference type="ARBA" id="ARBA00022659"/>
    </source>
</evidence>
<keyword evidence="8 15" id="KW-0768">Sushi</keyword>
<feature type="domain" description="Sushi" evidence="18">
    <location>
        <begin position="70"/>
        <end position="120"/>
    </location>
</feature>
<dbReference type="PANTHER" id="PTHR46343">
    <property type="entry name" value="HYR DOMAIN-CONTAINING PROTEIN"/>
    <property type="match status" value="1"/>
</dbReference>
<dbReference type="Ensembl" id="ENSSFOT00015009592.2">
    <property type="protein sequence ID" value="ENSSFOP00015009463.2"/>
    <property type="gene ID" value="ENSSFOG00015006143.2"/>
</dbReference>
<evidence type="ECO:0000256" key="4">
    <source>
        <dbReference type="ARBA" id="ARBA00014594"/>
    </source>
</evidence>
<dbReference type="PANTHER" id="PTHR46343:SF3">
    <property type="entry name" value="SUSHI REPEAT-CONTAINING PROTEIN SRPX2"/>
    <property type="match status" value="1"/>
</dbReference>
<evidence type="ECO:0000256" key="15">
    <source>
        <dbReference type="PROSITE-ProRule" id="PRU00302"/>
    </source>
</evidence>
<dbReference type="GO" id="GO:0098609">
    <property type="term" value="P:cell-cell adhesion"/>
    <property type="evidence" value="ECO:0007669"/>
    <property type="project" value="TreeGrafter"/>
</dbReference>
<keyword evidence="11" id="KW-0130">Cell adhesion</keyword>
<evidence type="ECO:0000256" key="5">
    <source>
        <dbReference type="ARBA" id="ARBA00022490"/>
    </source>
</evidence>
<dbReference type="GO" id="GO:0045202">
    <property type="term" value="C:synapse"/>
    <property type="evidence" value="ECO:0007669"/>
    <property type="project" value="UniProtKB-SubCell"/>
</dbReference>
<evidence type="ECO:0000256" key="10">
    <source>
        <dbReference type="ARBA" id="ARBA00022737"/>
    </source>
</evidence>
<dbReference type="InterPro" id="IPR003410">
    <property type="entry name" value="HYR_dom"/>
</dbReference>
<evidence type="ECO:0000313" key="19">
    <source>
        <dbReference type="Ensembl" id="ENSSFOP00015009463.2"/>
    </source>
</evidence>
<dbReference type="GO" id="GO:0009986">
    <property type="term" value="C:cell surface"/>
    <property type="evidence" value="ECO:0007669"/>
    <property type="project" value="UniProtKB-SubCell"/>
</dbReference>
<evidence type="ECO:0000256" key="12">
    <source>
        <dbReference type="ARBA" id="ARBA00023018"/>
    </source>
</evidence>
<keyword evidence="5" id="KW-0963">Cytoplasm</keyword>
<keyword evidence="7" id="KW-0037">Angiogenesis</keyword>
<dbReference type="PROSITE" id="PS50923">
    <property type="entry name" value="SUSHI"/>
    <property type="match status" value="3"/>
</dbReference>
<dbReference type="PROSITE" id="PS50825">
    <property type="entry name" value="HYR"/>
    <property type="match status" value="1"/>
</dbReference>
<name>A0A8C9R9Q7_SCLFO</name>
<evidence type="ECO:0000259" key="18">
    <source>
        <dbReference type="PROSITE" id="PS50923"/>
    </source>
</evidence>
<keyword evidence="12" id="KW-0770">Synapse</keyword>
<comment type="subcellular location">
    <subcellularLocation>
        <location evidence="1">Cell surface</location>
    </subcellularLocation>
    <subcellularLocation>
        <location evidence="2">Cytoplasm</location>
    </subcellularLocation>
    <subcellularLocation>
        <location evidence="3">Secreted</location>
    </subcellularLocation>
    <subcellularLocation>
        <location evidence="14">Synapse</location>
    </subcellularLocation>
</comment>
<dbReference type="GO" id="GO:0051965">
    <property type="term" value="P:positive regulation of synapse assembly"/>
    <property type="evidence" value="ECO:0007669"/>
    <property type="project" value="TreeGrafter"/>
</dbReference>
<evidence type="ECO:0000256" key="13">
    <source>
        <dbReference type="ARBA" id="ARBA00023157"/>
    </source>
</evidence>
<keyword evidence="9 16" id="KW-0732">Signal</keyword>
<feature type="chain" id="PRO_5034338109" description="Sushi repeat-containing protein SRPX2" evidence="16">
    <location>
        <begin position="21"/>
        <end position="466"/>
    </location>
</feature>
<dbReference type="GO" id="GO:0005102">
    <property type="term" value="F:signaling receptor binding"/>
    <property type="evidence" value="ECO:0007669"/>
    <property type="project" value="TreeGrafter"/>
</dbReference>